<proteinExistence type="predicted"/>
<organism evidence="2">
    <name type="scientific">uncultured Nocardioidaceae bacterium</name>
    <dbReference type="NCBI Taxonomy" id="253824"/>
    <lineage>
        <taxon>Bacteria</taxon>
        <taxon>Bacillati</taxon>
        <taxon>Actinomycetota</taxon>
        <taxon>Actinomycetes</taxon>
        <taxon>Propionibacteriales</taxon>
        <taxon>Nocardioidaceae</taxon>
        <taxon>environmental samples</taxon>
    </lineage>
</organism>
<feature type="non-terminal residue" evidence="2">
    <location>
        <position position="1"/>
    </location>
</feature>
<gene>
    <name evidence="2" type="ORF">AVDCRST_MAG72-55</name>
</gene>
<feature type="compositionally biased region" description="Low complexity" evidence="1">
    <location>
        <begin position="9"/>
        <end position="22"/>
    </location>
</feature>
<protein>
    <submittedName>
        <fullName evidence="2">Uncharacterized protein</fullName>
    </submittedName>
</protein>
<evidence type="ECO:0000256" key="1">
    <source>
        <dbReference type="SAM" id="MobiDB-lite"/>
    </source>
</evidence>
<feature type="non-terminal residue" evidence="2">
    <location>
        <position position="258"/>
    </location>
</feature>
<name>A0A6J4LC43_9ACTN</name>
<feature type="region of interest" description="Disordered" evidence="1">
    <location>
        <begin position="1"/>
        <end position="51"/>
    </location>
</feature>
<dbReference type="AlphaFoldDB" id="A0A6J4LC43"/>
<reference evidence="2" key="1">
    <citation type="submission" date="2020-02" db="EMBL/GenBank/DDBJ databases">
        <authorList>
            <person name="Meier V. D."/>
        </authorList>
    </citation>
    <scope>NUCLEOTIDE SEQUENCE</scope>
    <source>
        <strain evidence="2">AVDCRST_MAG72</strain>
    </source>
</reference>
<dbReference type="EMBL" id="CADCUJ010000002">
    <property type="protein sequence ID" value="CAA9326845.1"/>
    <property type="molecule type" value="Genomic_DNA"/>
</dbReference>
<sequence>ERDVHPGRRAGQAVAGADAAAARVHHPLSAVSPRLLGTQQRRTGIGDQDPRLSDRLLPGVLHRRAVRPGSAVRHDGRRHRCGQGRADRFRLPARTDADPWKRAAVRPACRRARCLVVLLPDLPGRGAGGRCDLRVRPARDGGDHGAGHLDRHCAVVDRGDARHAQRLRGSSAGHVPAVLRLPVPLQPDHAEAADRAGLVPHDRHVQPGLLPAGGDPVPGDHRVGWSCAGAGFRHRHRAGGCLRLRRLPRRADEVDTHM</sequence>
<evidence type="ECO:0000313" key="2">
    <source>
        <dbReference type="EMBL" id="CAA9326845.1"/>
    </source>
</evidence>
<accession>A0A6J4LC43</accession>